<reference evidence="1 2" key="1">
    <citation type="submission" date="2020-07" db="EMBL/GenBank/DDBJ databases">
        <title>Spirosoma foliorum sp. nov., isolated from the leaves on the Nejang mountain Korea, Republic of.</title>
        <authorList>
            <person name="Ho H."/>
            <person name="Lee Y.-J."/>
            <person name="Nurcahyanto D.-A."/>
            <person name="Kim S.-G."/>
        </authorList>
    </citation>
    <scope>NUCLEOTIDE SEQUENCE [LARGE SCALE GENOMIC DNA]</scope>
    <source>
        <strain evidence="1 2">PL0136</strain>
    </source>
</reference>
<dbReference type="EMBL" id="CP059732">
    <property type="protein sequence ID" value="QMW02689.1"/>
    <property type="molecule type" value="Genomic_DNA"/>
</dbReference>
<dbReference type="RefSeq" id="WP_182459985.1">
    <property type="nucleotide sequence ID" value="NZ_CP059732.1"/>
</dbReference>
<evidence type="ECO:0000313" key="1">
    <source>
        <dbReference type="EMBL" id="QMW02689.1"/>
    </source>
</evidence>
<accession>A0A7G5GUZ7</accession>
<name>A0A7G5GUZ7_9BACT</name>
<proteinExistence type="predicted"/>
<gene>
    <name evidence="1" type="ORF">H3H32_33110</name>
</gene>
<sequence>MYTLMTQVTAQNAHIQSLTLCDDVSDIDYAFARLEGLFQQVLFINPGNSRLLQAWVILDQQARPNLRQLTANSTGVISRKRTFISLQEKISHAVALL</sequence>
<organism evidence="1 2">
    <name type="scientific">Spirosoma foliorum</name>
    <dbReference type="NCBI Taxonomy" id="2710596"/>
    <lineage>
        <taxon>Bacteria</taxon>
        <taxon>Pseudomonadati</taxon>
        <taxon>Bacteroidota</taxon>
        <taxon>Cytophagia</taxon>
        <taxon>Cytophagales</taxon>
        <taxon>Cytophagaceae</taxon>
        <taxon>Spirosoma</taxon>
    </lineage>
</organism>
<dbReference type="AlphaFoldDB" id="A0A7G5GUZ7"/>
<dbReference type="KEGG" id="sfol:H3H32_33110"/>
<keyword evidence="2" id="KW-1185">Reference proteome</keyword>
<evidence type="ECO:0000313" key="2">
    <source>
        <dbReference type="Proteomes" id="UP000515369"/>
    </source>
</evidence>
<protein>
    <submittedName>
        <fullName evidence="1">Uncharacterized protein</fullName>
    </submittedName>
</protein>
<dbReference type="Proteomes" id="UP000515369">
    <property type="component" value="Chromosome"/>
</dbReference>